<protein>
    <submittedName>
        <fullName evidence="2">Uncharacterized protein</fullName>
    </submittedName>
</protein>
<name>A0A1J8Q2W6_9AGAM</name>
<organism evidence="2 3">
    <name type="scientific">Rhizopogon vesiculosus</name>
    <dbReference type="NCBI Taxonomy" id="180088"/>
    <lineage>
        <taxon>Eukaryota</taxon>
        <taxon>Fungi</taxon>
        <taxon>Dikarya</taxon>
        <taxon>Basidiomycota</taxon>
        <taxon>Agaricomycotina</taxon>
        <taxon>Agaricomycetes</taxon>
        <taxon>Agaricomycetidae</taxon>
        <taxon>Boletales</taxon>
        <taxon>Suillineae</taxon>
        <taxon>Rhizopogonaceae</taxon>
        <taxon>Rhizopogon</taxon>
    </lineage>
</organism>
<feature type="compositionally biased region" description="Polar residues" evidence="1">
    <location>
        <begin position="15"/>
        <end position="24"/>
    </location>
</feature>
<evidence type="ECO:0000313" key="2">
    <source>
        <dbReference type="EMBL" id="OJA15421.1"/>
    </source>
</evidence>
<dbReference type="Proteomes" id="UP000183567">
    <property type="component" value="Unassembled WGS sequence"/>
</dbReference>
<evidence type="ECO:0000256" key="1">
    <source>
        <dbReference type="SAM" id="MobiDB-lite"/>
    </source>
</evidence>
<proteinExistence type="predicted"/>
<dbReference type="AlphaFoldDB" id="A0A1J8Q2W6"/>
<feature type="region of interest" description="Disordered" evidence="1">
    <location>
        <begin position="1"/>
        <end position="24"/>
    </location>
</feature>
<evidence type="ECO:0000313" key="3">
    <source>
        <dbReference type="Proteomes" id="UP000183567"/>
    </source>
</evidence>
<comment type="caution">
    <text evidence="2">The sequence shown here is derived from an EMBL/GenBank/DDBJ whole genome shotgun (WGS) entry which is preliminary data.</text>
</comment>
<keyword evidence="3" id="KW-1185">Reference proteome</keyword>
<accession>A0A1J8Q2W6</accession>
<reference evidence="2 3" key="1">
    <citation type="submission" date="2016-03" db="EMBL/GenBank/DDBJ databases">
        <title>Comparative genomics of the ectomycorrhizal sister species Rhizopogon vinicolor and Rhizopogon vesiculosus (Basidiomycota: Boletales) reveals a divergence of the mating type B locus.</title>
        <authorList>
            <person name="Mujic A.B."/>
            <person name="Kuo A."/>
            <person name="Tritt A."/>
            <person name="Lipzen A."/>
            <person name="Chen C."/>
            <person name="Johnson J."/>
            <person name="Sharma A."/>
            <person name="Barry K."/>
            <person name="Grigoriev I.V."/>
            <person name="Spatafora J.W."/>
        </authorList>
    </citation>
    <scope>NUCLEOTIDE SEQUENCE [LARGE SCALE GENOMIC DNA]</scope>
    <source>
        <strain evidence="2 3">AM-OR11-056</strain>
    </source>
</reference>
<sequence>MRACPSILNPVRLGPSTNSQTSISSPQLRVSISSQIPSIIVAYSPTSSLSPRHLPLGRQGQSWRYGMNLAVRRSESQGNRQQYHVFTDDHKNTWCVLCTLRAQAINPECQFFLTVFVLSACAPMHETHHPSHEPPPHFQFQTSPHSALQLLHPAPRRLPSERWKRRHEGYQAAVQASRSRRGKCLRAVGRATVCIPSDDPKNTRRAHQTVRAQDPYLGAIDLSILYWLR</sequence>
<gene>
    <name evidence="2" type="ORF">AZE42_10109</name>
</gene>
<dbReference type="EMBL" id="LVVM01003127">
    <property type="protein sequence ID" value="OJA15421.1"/>
    <property type="molecule type" value="Genomic_DNA"/>
</dbReference>